<reference evidence="2 3" key="1">
    <citation type="submission" date="2016-10" db="EMBL/GenBank/DDBJ databases">
        <title>Genome sequence of Streptomyces gilvigriseus MUSC 26.</title>
        <authorList>
            <person name="Lee L.-H."/>
            <person name="Ser H.-L."/>
        </authorList>
    </citation>
    <scope>NUCLEOTIDE SEQUENCE [LARGE SCALE GENOMIC DNA]</scope>
    <source>
        <strain evidence="2 3">MUSC 26</strain>
    </source>
</reference>
<keyword evidence="3" id="KW-1185">Reference proteome</keyword>
<keyword evidence="1" id="KW-0812">Transmembrane</keyword>
<keyword evidence="1" id="KW-0472">Membrane</keyword>
<proteinExistence type="predicted"/>
<dbReference type="STRING" id="1428644.BIV57_15395"/>
<name>A0A1J7BT16_9ACTN</name>
<dbReference type="Pfam" id="PF05437">
    <property type="entry name" value="AzlD"/>
    <property type="match status" value="1"/>
</dbReference>
<dbReference type="EMBL" id="MLCF01000084">
    <property type="protein sequence ID" value="OIV36609.1"/>
    <property type="molecule type" value="Genomic_DNA"/>
</dbReference>
<feature type="transmembrane region" description="Helical" evidence="1">
    <location>
        <begin position="6"/>
        <end position="26"/>
    </location>
</feature>
<feature type="transmembrane region" description="Helical" evidence="1">
    <location>
        <begin position="38"/>
        <end position="57"/>
    </location>
</feature>
<keyword evidence="1" id="KW-1133">Transmembrane helix</keyword>
<dbReference type="RefSeq" id="WP_071657439.1">
    <property type="nucleotide sequence ID" value="NZ_MLCF01000084.1"/>
</dbReference>
<sequence length="105" mass="10720">MTAAWWAIAATAAGCYLLKLAGLSLPSGWLERAAVQRFAGLVPVALLAGLTAVQTFGSSRHAGQLTVDARAAGIAAALLALRLRAPFLVVIVSAVAVTVLLRAVL</sequence>
<feature type="transmembrane region" description="Helical" evidence="1">
    <location>
        <begin position="85"/>
        <end position="104"/>
    </location>
</feature>
<dbReference type="InterPro" id="IPR008407">
    <property type="entry name" value="Brnchd-chn_aa_trnsp_AzlD"/>
</dbReference>
<evidence type="ECO:0000313" key="3">
    <source>
        <dbReference type="Proteomes" id="UP000243342"/>
    </source>
</evidence>
<organism evidence="2 3">
    <name type="scientific">Mangrovactinospora gilvigrisea</name>
    <dbReference type="NCBI Taxonomy" id="1428644"/>
    <lineage>
        <taxon>Bacteria</taxon>
        <taxon>Bacillati</taxon>
        <taxon>Actinomycetota</taxon>
        <taxon>Actinomycetes</taxon>
        <taxon>Kitasatosporales</taxon>
        <taxon>Streptomycetaceae</taxon>
        <taxon>Mangrovactinospora</taxon>
    </lineage>
</organism>
<gene>
    <name evidence="2" type="ORF">BIV57_15395</name>
</gene>
<dbReference type="AlphaFoldDB" id="A0A1J7BT16"/>
<protein>
    <submittedName>
        <fullName evidence="2">Branched-chain amino acid transporter AzlD</fullName>
    </submittedName>
</protein>
<evidence type="ECO:0000256" key="1">
    <source>
        <dbReference type="SAM" id="Phobius"/>
    </source>
</evidence>
<dbReference type="Proteomes" id="UP000243342">
    <property type="component" value="Unassembled WGS sequence"/>
</dbReference>
<accession>A0A1J7BT16</accession>
<comment type="caution">
    <text evidence="2">The sequence shown here is derived from an EMBL/GenBank/DDBJ whole genome shotgun (WGS) entry which is preliminary data.</text>
</comment>
<evidence type="ECO:0000313" key="2">
    <source>
        <dbReference type="EMBL" id="OIV36609.1"/>
    </source>
</evidence>